<evidence type="ECO:0000256" key="1">
    <source>
        <dbReference type="ARBA" id="ARBA00004123"/>
    </source>
</evidence>
<comment type="caution">
    <text evidence="7">The sequence shown here is derived from an EMBL/GenBank/DDBJ whole genome shotgun (WGS) entry which is preliminary data.</text>
</comment>
<dbReference type="PROSITE" id="PS50102">
    <property type="entry name" value="RRM"/>
    <property type="match status" value="1"/>
</dbReference>
<protein>
    <recommendedName>
        <fullName evidence="6">RRM domain-containing protein</fullName>
    </recommendedName>
</protein>
<dbReference type="InterPro" id="IPR012677">
    <property type="entry name" value="Nucleotide-bd_a/b_plait_sf"/>
</dbReference>
<dbReference type="InterPro" id="IPR000504">
    <property type="entry name" value="RRM_dom"/>
</dbReference>
<proteinExistence type="predicted"/>
<dbReference type="PANTHER" id="PTHR48039:SF5">
    <property type="entry name" value="RNA-BINDING PROTEIN 28"/>
    <property type="match status" value="1"/>
</dbReference>
<dbReference type="Pfam" id="PF00076">
    <property type="entry name" value="RRM_1"/>
    <property type="match status" value="1"/>
</dbReference>
<dbReference type="PANTHER" id="PTHR48039">
    <property type="entry name" value="RNA-BINDING MOTIF PROTEIN 14B"/>
    <property type="match status" value="1"/>
</dbReference>
<evidence type="ECO:0000259" key="6">
    <source>
        <dbReference type="PROSITE" id="PS50102"/>
    </source>
</evidence>
<reference evidence="7 8" key="1">
    <citation type="journal article" date="2024" name="G3 (Bethesda)">
        <title>Genome assembly of Hibiscus sabdariffa L. provides insights into metabolisms of medicinal natural products.</title>
        <authorList>
            <person name="Kim T."/>
        </authorList>
    </citation>
    <scope>NUCLEOTIDE SEQUENCE [LARGE SCALE GENOMIC DNA]</scope>
    <source>
        <strain evidence="7">TK-2024</strain>
        <tissue evidence="7">Old leaves</tissue>
    </source>
</reference>
<dbReference type="SUPFAM" id="SSF54928">
    <property type="entry name" value="RNA-binding domain, RBD"/>
    <property type="match status" value="1"/>
</dbReference>
<sequence>MTRESRRVVEKKPSGPVIAEEKWTAFIDNLSKRISRDSLKELCSHHGKVVGVYIPFVNRKPKYKFSTFAFVHFASSSDLETAIIRLNKAKVDGKIIVVSKAKYPGYDRKHISVGKSAEKGSRSVDQGIGVGKSDTAKLVNPVFVDSRSYRDVLLGNSKPKVPAINLDKSEKLSSLPAKPHSPLDIHIPKKTMTWINFSLVGVLKKLYELDFVQKALLSDGIKAKLARWGNMSNSCILSFESDKELEEAWRLKKEALVF</sequence>
<keyword evidence="3 5" id="KW-0694">RNA-binding</keyword>
<accession>A0ABR2RS57</accession>
<dbReference type="InterPro" id="IPR051945">
    <property type="entry name" value="RRM_MRD1_RNA_proc_ribogen"/>
</dbReference>
<evidence type="ECO:0000256" key="4">
    <source>
        <dbReference type="ARBA" id="ARBA00023242"/>
    </source>
</evidence>
<dbReference type="Proteomes" id="UP001396334">
    <property type="component" value="Unassembled WGS sequence"/>
</dbReference>
<dbReference type="SMART" id="SM00360">
    <property type="entry name" value="RRM"/>
    <property type="match status" value="1"/>
</dbReference>
<keyword evidence="2" id="KW-0677">Repeat</keyword>
<evidence type="ECO:0000313" key="8">
    <source>
        <dbReference type="Proteomes" id="UP001396334"/>
    </source>
</evidence>
<keyword evidence="4" id="KW-0539">Nucleus</keyword>
<feature type="domain" description="RRM" evidence="6">
    <location>
        <begin position="23"/>
        <end position="103"/>
    </location>
</feature>
<evidence type="ECO:0000256" key="3">
    <source>
        <dbReference type="ARBA" id="ARBA00022884"/>
    </source>
</evidence>
<comment type="subcellular location">
    <subcellularLocation>
        <location evidence="1">Nucleus</location>
    </subcellularLocation>
</comment>
<keyword evidence="8" id="KW-1185">Reference proteome</keyword>
<organism evidence="7 8">
    <name type="scientific">Hibiscus sabdariffa</name>
    <name type="common">roselle</name>
    <dbReference type="NCBI Taxonomy" id="183260"/>
    <lineage>
        <taxon>Eukaryota</taxon>
        <taxon>Viridiplantae</taxon>
        <taxon>Streptophyta</taxon>
        <taxon>Embryophyta</taxon>
        <taxon>Tracheophyta</taxon>
        <taxon>Spermatophyta</taxon>
        <taxon>Magnoliopsida</taxon>
        <taxon>eudicotyledons</taxon>
        <taxon>Gunneridae</taxon>
        <taxon>Pentapetalae</taxon>
        <taxon>rosids</taxon>
        <taxon>malvids</taxon>
        <taxon>Malvales</taxon>
        <taxon>Malvaceae</taxon>
        <taxon>Malvoideae</taxon>
        <taxon>Hibiscus</taxon>
    </lineage>
</organism>
<dbReference type="Gene3D" id="3.30.70.330">
    <property type="match status" value="1"/>
</dbReference>
<evidence type="ECO:0000256" key="2">
    <source>
        <dbReference type="ARBA" id="ARBA00022737"/>
    </source>
</evidence>
<name>A0ABR2RS57_9ROSI</name>
<dbReference type="CDD" id="cd00590">
    <property type="entry name" value="RRM_SF"/>
    <property type="match status" value="1"/>
</dbReference>
<dbReference type="EMBL" id="JBBPBN010000021">
    <property type="protein sequence ID" value="KAK9015790.1"/>
    <property type="molecule type" value="Genomic_DNA"/>
</dbReference>
<dbReference type="InterPro" id="IPR035979">
    <property type="entry name" value="RBD_domain_sf"/>
</dbReference>
<evidence type="ECO:0000256" key="5">
    <source>
        <dbReference type="PROSITE-ProRule" id="PRU00176"/>
    </source>
</evidence>
<gene>
    <name evidence="7" type="ORF">V6N11_006884</name>
</gene>
<evidence type="ECO:0000313" key="7">
    <source>
        <dbReference type="EMBL" id="KAK9015790.1"/>
    </source>
</evidence>